<comment type="caution">
    <text evidence="3">The sequence shown here is derived from an EMBL/GenBank/DDBJ whole genome shotgun (WGS) entry which is preliminary data.</text>
</comment>
<dbReference type="Proteomes" id="UP000587586">
    <property type="component" value="Unassembled WGS sequence"/>
</dbReference>
<evidence type="ECO:0000259" key="2">
    <source>
        <dbReference type="PROSITE" id="PS50110"/>
    </source>
</evidence>
<dbReference type="InterPro" id="IPR001789">
    <property type="entry name" value="Sig_transdc_resp-reg_receiver"/>
</dbReference>
<proteinExistence type="predicted"/>
<sequence length="74" mass="8082">MILDLTVPGGMGGREAARQLLTLDPQARLIVSTGYTSDLSIADWSHYRFSGFLAKPYSAVEMTRVLELVLSHSA</sequence>
<dbReference type="Gene3D" id="3.40.50.2300">
    <property type="match status" value="1"/>
</dbReference>
<evidence type="ECO:0000313" key="4">
    <source>
        <dbReference type="Proteomes" id="UP000587586"/>
    </source>
</evidence>
<keyword evidence="1" id="KW-0597">Phosphoprotein</keyword>
<name>A0A6V8NDW1_9BACT</name>
<dbReference type="EMBL" id="BLXZ01000005">
    <property type="protein sequence ID" value="GFO69299.1"/>
    <property type="molecule type" value="Genomic_DNA"/>
</dbReference>
<dbReference type="RefSeq" id="WP_183361866.1">
    <property type="nucleotide sequence ID" value="NZ_BLXZ01000005.1"/>
</dbReference>
<dbReference type="GO" id="GO:0000160">
    <property type="term" value="P:phosphorelay signal transduction system"/>
    <property type="evidence" value="ECO:0007669"/>
    <property type="project" value="InterPro"/>
</dbReference>
<dbReference type="InterPro" id="IPR011006">
    <property type="entry name" value="CheY-like_superfamily"/>
</dbReference>
<gene>
    <name evidence="3" type="ORF">GMLC_28780</name>
</gene>
<evidence type="ECO:0000256" key="1">
    <source>
        <dbReference type="PROSITE-ProRule" id="PRU00169"/>
    </source>
</evidence>
<reference evidence="4" key="1">
    <citation type="submission" date="2020-06" db="EMBL/GenBank/DDBJ databases">
        <title>Draft genomic sequecing of Geomonas sp. Red745.</title>
        <authorList>
            <person name="Itoh H."/>
            <person name="Xu Z.X."/>
            <person name="Ushijima N."/>
            <person name="Masuda Y."/>
            <person name="Shiratori Y."/>
            <person name="Senoo K."/>
        </authorList>
    </citation>
    <scope>NUCLEOTIDE SEQUENCE [LARGE SCALE GENOMIC DNA]</scope>
    <source>
        <strain evidence="4">Red745</strain>
    </source>
</reference>
<protein>
    <recommendedName>
        <fullName evidence="2">Response regulatory domain-containing protein</fullName>
    </recommendedName>
</protein>
<organism evidence="3 4">
    <name type="scientific">Geomonas limicola</name>
    <dbReference type="NCBI Taxonomy" id="2740186"/>
    <lineage>
        <taxon>Bacteria</taxon>
        <taxon>Pseudomonadati</taxon>
        <taxon>Thermodesulfobacteriota</taxon>
        <taxon>Desulfuromonadia</taxon>
        <taxon>Geobacterales</taxon>
        <taxon>Geobacteraceae</taxon>
        <taxon>Geomonas</taxon>
    </lineage>
</organism>
<evidence type="ECO:0000313" key="3">
    <source>
        <dbReference type="EMBL" id="GFO69299.1"/>
    </source>
</evidence>
<feature type="domain" description="Response regulatory" evidence="2">
    <location>
        <begin position="1"/>
        <end position="70"/>
    </location>
</feature>
<dbReference type="SUPFAM" id="SSF52172">
    <property type="entry name" value="CheY-like"/>
    <property type="match status" value="1"/>
</dbReference>
<accession>A0A6V8NDW1</accession>
<dbReference type="PROSITE" id="PS50110">
    <property type="entry name" value="RESPONSE_REGULATORY"/>
    <property type="match status" value="1"/>
</dbReference>
<keyword evidence="4" id="KW-1185">Reference proteome</keyword>
<dbReference type="AlphaFoldDB" id="A0A6V8NDW1"/>
<feature type="modified residue" description="4-aspartylphosphate" evidence="1">
    <location>
        <position position="4"/>
    </location>
</feature>